<reference evidence="1 2" key="1">
    <citation type="journal article" date="2023" name="Plant Biotechnol. J.">
        <title>Chromosome-level wild Hevea brasiliensis genome provides new tools for genomic-assisted breeding and valuable loci to elevate rubber yield.</title>
        <authorList>
            <person name="Cheng H."/>
            <person name="Song X."/>
            <person name="Hu Y."/>
            <person name="Wu T."/>
            <person name="Yang Q."/>
            <person name="An Z."/>
            <person name="Feng S."/>
            <person name="Deng Z."/>
            <person name="Wu W."/>
            <person name="Zeng X."/>
            <person name="Tu M."/>
            <person name="Wang X."/>
            <person name="Huang H."/>
        </authorList>
    </citation>
    <scope>NUCLEOTIDE SEQUENCE [LARGE SCALE GENOMIC DNA]</scope>
    <source>
        <strain evidence="1">MT/VB/25A 57/8</strain>
    </source>
</reference>
<accession>A0ABQ9KGW7</accession>
<evidence type="ECO:0000313" key="2">
    <source>
        <dbReference type="Proteomes" id="UP001174677"/>
    </source>
</evidence>
<keyword evidence="2" id="KW-1185">Reference proteome</keyword>
<protein>
    <submittedName>
        <fullName evidence="1">Uncharacterized protein</fullName>
    </submittedName>
</protein>
<name>A0ABQ9KGW7_HEVBR</name>
<gene>
    <name evidence="1" type="ORF">P3X46_033072</name>
</gene>
<sequence>MQLKTKETDNRKVLVWSSYFKHKSTKKSPEDDKQERLILSANQQTKSPGDDKQEKLLVENDFASDPCDNVILKSFYRTKTANNKVVVRSSYFQYKSVNKNDQVNERGRLLSLFKMILQKIIASPCKERPAQLKLFKDFR</sequence>
<proteinExistence type="predicted"/>
<comment type="caution">
    <text evidence="1">The sequence shown here is derived from an EMBL/GenBank/DDBJ whole genome shotgun (WGS) entry which is preliminary data.</text>
</comment>
<evidence type="ECO:0000313" key="1">
    <source>
        <dbReference type="EMBL" id="KAJ9135954.1"/>
    </source>
</evidence>
<dbReference type="Proteomes" id="UP001174677">
    <property type="component" value="Chromosome 18"/>
</dbReference>
<organism evidence="1 2">
    <name type="scientific">Hevea brasiliensis</name>
    <name type="common">Para rubber tree</name>
    <name type="synonym">Siphonia brasiliensis</name>
    <dbReference type="NCBI Taxonomy" id="3981"/>
    <lineage>
        <taxon>Eukaryota</taxon>
        <taxon>Viridiplantae</taxon>
        <taxon>Streptophyta</taxon>
        <taxon>Embryophyta</taxon>
        <taxon>Tracheophyta</taxon>
        <taxon>Spermatophyta</taxon>
        <taxon>Magnoliopsida</taxon>
        <taxon>eudicotyledons</taxon>
        <taxon>Gunneridae</taxon>
        <taxon>Pentapetalae</taxon>
        <taxon>rosids</taxon>
        <taxon>fabids</taxon>
        <taxon>Malpighiales</taxon>
        <taxon>Euphorbiaceae</taxon>
        <taxon>Crotonoideae</taxon>
        <taxon>Micrandreae</taxon>
        <taxon>Hevea</taxon>
    </lineage>
</organism>
<dbReference type="EMBL" id="JARPOI010000018">
    <property type="protein sequence ID" value="KAJ9135954.1"/>
    <property type="molecule type" value="Genomic_DNA"/>
</dbReference>